<dbReference type="SFLD" id="SFLDS00003">
    <property type="entry name" value="Haloacid_Dehalogenase"/>
    <property type="match status" value="1"/>
</dbReference>
<dbReference type="PANTHER" id="PTHR10000">
    <property type="entry name" value="PHOSPHOSERINE PHOSPHATASE"/>
    <property type="match status" value="1"/>
</dbReference>
<name>A0A4Y8PWH8_9BACL</name>
<sequence>MTYKLMAVDLDDTLLRDDLTISEETTNAIRQAAELGVTVTIATGRSFPSAAQIARQIGLNVPIITYQGAVVKNLLDENVLYERTVPVDCARFLLDFCEQRKLHLQLYHGDQLYAGEDNDKIKKYVGLTKTPYIVGDLRQWIDIPQPKLLIVDEPHVCDALLAELQPQLGERLHITKSKPNYLEFMHREGTKGHAVRFLAGHFGCTLDQVIGVGDSWNDREMLEVAGLGVAMDNARPELKAIADFITLSNNDDGVRHVLERFVFATV</sequence>
<keyword evidence="2" id="KW-1185">Reference proteome</keyword>
<proteinExistence type="predicted"/>
<protein>
    <submittedName>
        <fullName evidence="1">Hydrolase</fullName>
    </submittedName>
</protein>
<dbReference type="InterPro" id="IPR006379">
    <property type="entry name" value="HAD-SF_hydro_IIB"/>
</dbReference>
<reference evidence="1 2" key="1">
    <citation type="submission" date="2017-03" db="EMBL/GenBank/DDBJ databases">
        <title>Isolation of Levoglucosan Utilizing Bacteria.</title>
        <authorList>
            <person name="Arya A.S."/>
        </authorList>
    </citation>
    <scope>NUCLEOTIDE SEQUENCE [LARGE SCALE GENOMIC DNA]</scope>
    <source>
        <strain evidence="1 2">MEC069</strain>
    </source>
</reference>
<dbReference type="SUPFAM" id="SSF56784">
    <property type="entry name" value="HAD-like"/>
    <property type="match status" value="1"/>
</dbReference>
<dbReference type="GO" id="GO:0016791">
    <property type="term" value="F:phosphatase activity"/>
    <property type="evidence" value="ECO:0007669"/>
    <property type="project" value="UniProtKB-ARBA"/>
</dbReference>
<dbReference type="PROSITE" id="PS01229">
    <property type="entry name" value="COF_2"/>
    <property type="match status" value="1"/>
</dbReference>
<comment type="caution">
    <text evidence="1">The sequence shown here is derived from an EMBL/GenBank/DDBJ whole genome shotgun (WGS) entry which is preliminary data.</text>
</comment>
<dbReference type="InterPro" id="IPR000150">
    <property type="entry name" value="Cof"/>
</dbReference>
<gene>
    <name evidence="1" type="ORF">B5M42_17255</name>
</gene>
<dbReference type="Gene3D" id="3.40.50.1000">
    <property type="entry name" value="HAD superfamily/HAD-like"/>
    <property type="match status" value="1"/>
</dbReference>
<dbReference type="NCBIfam" id="TIGR01484">
    <property type="entry name" value="HAD-SF-IIB"/>
    <property type="match status" value="1"/>
</dbReference>
<keyword evidence="1" id="KW-0378">Hydrolase</keyword>
<dbReference type="GO" id="GO:0005829">
    <property type="term" value="C:cytosol"/>
    <property type="evidence" value="ECO:0007669"/>
    <property type="project" value="TreeGrafter"/>
</dbReference>
<accession>A0A4Y8PWH8</accession>
<dbReference type="EMBL" id="MYFO01000025">
    <property type="protein sequence ID" value="TFE85499.1"/>
    <property type="molecule type" value="Genomic_DNA"/>
</dbReference>
<dbReference type="SFLD" id="SFLDG01144">
    <property type="entry name" value="C2.B.4:_PGP_Like"/>
    <property type="match status" value="1"/>
</dbReference>
<dbReference type="AlphaFoldDB" id="A0A4Y8PWH8"/>
<evidence type="ECO:0000313" key="2">
    <source>
        <dbReference type="Proteomes" id="UP000298246"/>
    </source>
</evidence>
<dbReference type="CDD" id="cd07516">
    <property type="entry name" value="HAD_Pase"/>
    <property type="match status" value="1"/>
</dbReference>
<dbReference type="Proteomes" id="UP000298246">
    <property type="component" value="Unassembled WGS sequence"/>
</dbReference>
<dbReference type="PANTHER" id="PTHR10000:SF8">
    <property type="entry name" value="HAD SUPERFAMILY HYDROLASE-LIKE, TYPE 3"/>
    <property type="match status" value="1"/>
</dbReference>
<dbReference type="OrthoDB" id="9790031at2"/>
<dbReference type="Gene3D" id="3.30.1240.10">
    <property type="match status" value="1"/>
</dbReference>
<dbReference type="InterPro" id="IPR036412">
    <property type="entry name" value="HAD-like_sf"/>
</dbReference>
<dbReference type="NCBIfam" id="TIGR00099">
    <property type="entry name" value="Cof-subfamily"/>
    <property type="match status" value="1"/>
</dbReference>
<dbReference type="InterPro" id="IPR023214">
    <property type="entry name" value="HAD_sf"/>
</dbReference>
<dbReference type="GO" id="GO:0000287">
    <property type="term" value="F:magnesium ion binding"/>
    <property type="evidence" value="ECO:0007669"/>
    <property type="project" value="TreeGrafter"/>
</dbReference>
<evidence type="ECO:0000313" key="1">
    <source>
        <dbReference type="EMBL" id="TFE85499.1"/>
    </source>
</evidence>
<dbReference type="SFLD" id="SFLDG01140">
    <property type="entry name" value="C2.B:_Phosphomannomutase_and_P"/>
    <property type="match status" value="1"/>
</dbReference>
<organism evidence="1 2">
    <name type="scientific">Paenibacillus athensensis</name>
    <dbReference type="NCBI Taxonomy" id="1967502"/>
    <lineage>
        <taxon>Bacteria</taxon>
        <taxon>Bacillati</taxon>
        <taxon>Bacillota</taxon>
        <taxon>Bacilli</taxon>
        <taxon>Bacillales</taxon>
        <taxon>Paenibacillaceae</taxon>
        <taxon>Paenibacillus</taxon>
    </lineage>
</organism>
<dbReference type="Pfam" id="PF08282">
    <property type="entry name" value="Hydrolase_3"/>
    <property type="match status" value="1"/>
</dbReference>
<dbReference type="RefSeq" id="WP_134755029.1">
    <property type="nucleotide sequence ID" value="NZ_MYFO02000015.1"/>
</dbReference>